<dbReference type="PANTHER" id="PTHR33835:SF1">
    <property type="entry name" value="METALLO-BETA-LACTAMASE DOMAIN-CONTAINING PROTEIN"/>
    <property type="match status" value="1"/>
</dbReference>
<dbReference type="AlphaFoldDB" id="A0A7W9BER3"/>
<reference evidence="2 3" key="1">
    <citation type="submission" date="2020-08" db="EMBL/GenBank/DDBJ databases">
        <title>Genomic Encyclopedia of Type Strains, Phase IV (KMG-IV): sequencing the most valuable type-strain genomes for metagenomic binning, comparative biology and taxonomic classification.</title>
        <authorList>
            <person name="Goeker M."/>
        </authorList>
    </citation>
    <scope>NUCLEOTIDE SEQUENCE [LARGE SCALE GENOMIC DNA]</scope>
    <source>
        <strain evidence="2 3">DSM 100044</strain>
    </source>
</reference>
<dbReference type="SUPFAM" id="SSF56281">
    <property type="entry name" value="Metallo-hydrolase/oxidoreductase"/>
    <property type="match status" value="1"/>
</dbReference>
<comment type="caution">
    <text evidence="2">The sequence shown here is derived from an EMBL/GenBank/DDBJ whole genome shotgun (WGS) entry which is preliminary data.</text>
</comment>
<protein>
    <recommendedName>
        <fullName evidence="4">DUF4336 domain-containing protein</fullName>
    </recommendedName>
</protein>
<gene>
    <name evidence="2" type="ORF">FHS94_002444</name>
</gene>
<organism evidence="2 3">
    <name type="scientific">Sphingomonas aerophila</name>
    <dbReference type="NCBI Taxonomy" id="1344948"/>
    <lineage>
        <taxon>Bacteria</taxon>
        <taxon>Pseudomonadati</taxon>
        <taxon>Pseudomonadota</taxon>
        <taxon>Alphaproteobacteria</taxon>
        <taxon>Sphingomonadales</taxon>
        <taxon>Sphingomonadaceae</taxon>
        <taxon>Sphingomonas</taxon>
    </lineage>
</organism>
<keyword evidence="3" id="KW-1185">Reference proteome</keyword>
<evidence type="ECO:0000313" key="2">
    <source>
        <dbReference type="EMBL" id="MBB5715589.1"/>
    </source>
</evidence>
<dbReference type="PANTHER" id="PTHR33835">
    <property type="entry name" value="YALI0C07656P"/>
    <property type="match status" value="1"/>
</dbReference>
<feature type="chain" id="PRO_5031415292" description="DUF4336 domain-containing protein" evidence="1">
    <location>
        <begin position="23"/>
        <end position="275"/>
    </location>
</feature>
<dbReference type="Pfam" id="PF14234">
    <property type="entry name" value="DUF4336"/>
    <property type="match status" value="1"/>
</dbReference>
<name>A0A7W9BER3_9SPHN</name>
<evidence type="ECO:0008006" key="4">
    <source>
        <dbReference type="Google" id="ProtNLM"/>
    </source>
</evidence>
<accession>A0A7W9BER3</accession>
<dbReference type="InterPro" id="IPR025638">
    <property type="entry name" value="DUF4336"/>
</dbReference>
<sequence>MRTRSKGLMLAGSVGLAAGAWAWARNSRASDPGIRDKSTYPPLDAPKLVAEGVWVVDSGPINAMGLTLPVRMTIFRLGDGDLVLHSPTQFSPQLAEAVEKLGRVRQLVAPNVAHWTFLADWQHAYPDAKTWAVPGLRDRAQVQAAGVRIDAELSDRAPAEWAGTLDQGIVEAGAGFNEAWFLHRPTRTLVLVDLIENLEPEKLRPVARVLMRAAAATRGTTARYLRVPIRLGGAQTEEAIRAIVALEPERVIFAHGRPFDKNGAAKLRSAFAWLI</sequence>
<evidence type="ECO:0000313" key="3">
    <source>
        <dbReference type="Proteomes" id="UP000546200"/>
    </source>
</evidence>
<dbReference type="InterPro" id="IPR036866">
    <property type="entry name" value="RibonucZ/Hydroxyglut_hydro"/>
</dbReference>
<feature type="signal peptide" evidence="1">
    <location>
        <begin position="1"/>
        <end position="22"/>
    </location>
</feature>
<dbReference type="Proteomes" id="UP000546200">
    <property type="component" value="Unassembled WGS sequence"/>
</dbReference>
<dbReference type="EMBL" id="JACIJK010000007">
    <property type="protein sequence ID" value="MBB5715589.1"/>
    <property type="molecule type" value="Genomic_DNA"/>
</dbReference>
<keyword evidence="1" id="KW-0732">Signal</keyword>
<dbReference type="RefSeq" id="WP_221234737.1">
    <property type="nucleotide sequence ID" value="NZ_JACIJK010000007.1"/>
</dbReference>
<proteinExistence type="predicted"/>
<evidence type="ECO:0000256" key="1">
    <source>
        <dbReference type="SAM" id="SignalP"/>
    </source>
</evidence>